<name>A0AAE1E1G8_9GAST</name>
<protein>
    <submittedName>
        <fullName evidence="1">Uncharacterized protein</fullName>
    </submittedName>
</protein>
<organism evidence="1 2">
    <name type="scientific">Elysia crispata</name>
    <name type="common">lettuce slug</name>
    <dbReference type="NCBI Taxonomy" id="231223"/>
    <lineage>
        <taxon>Eukaryota</taxon>
        <taxon>Metazoa</taxon>
        <taxon>Spiralia</taxon>
        <taxon>Lophotrochozoa</taxon>
        <taxon>Mollusca</taxon>
        <taxon>Gastropoda</taxon>
        <taxon>Heterobranchia</taxon>
        <taxon>Euthyneura</taxon>
        <taxon>Panpulmonata</taxon>
        <taxon>Sacoglossa</taxon>
        <taxon>Placobranchoidea</taxon>
        <taxon>Plakobranchidae</taxon>
        <taxon>Elysia</taxon>
    </lineage>
</organism>
<accession>A0AAE1E1G8</accession>
<dbReference type="Proteomes" id="UP001283361">
    <property type="component" value="Unassembled WGS sequence"/>
</dbReference>
<keyword evidence="2" id="KW-1185">Reference proteome</keyword>
<comment type="caution">
    <text evidence="1">The sequence shown here is derived from an EMBL/GenBank/DDBJ whole genome shotgun (WGS) entry which is preliminary data.</text>
</comment>
<reference evidence="1" key="1">
    <citation type="journal article" date="2023" name="G3 (Bethesda)">
        <title>A reference genome for the long-term kleptoplast-retaining sea slug Elysia crispata morphotype clarki.</title>
        <authorList>
            <person name="Eastman K.E."/>
            <person name="Pendleton A.L."/>
            <person name="Shaikh M.A."/>
            <person name="Suttiyut T."/>
            <person name="Ogas R."/>
            <person name="Tomko P."/>
            <person name="Gavelis G."/>
            <person name="Widhalm J.R."/>
            <person name="Wisecaver J.H."/>
        </authorList>
    </citation>
    <scope>NUCLEOTIDE SEQUENCE</scope>
    <source>
        <strain evidence="1">ECLA1</strain>
    </source>
</reference>
<proteinExistence type="predicted"/>
<evidence type="ECO:0000313" key="2">
    <source>
        <dbReference type="Proteomes" id="UP001283361"/>
    </source>
</evidence>
<evidence type="ECO:0000313" key="1">
    <source>
        <dbReference type="EMBL" id="KAK3790831.1"/>
    </source>
</evidence>
<dbReference type="EMBL" id="JAWDGP010001519">
    <property type="protein sequence ID" value="KAK3790831.1"/>
    <property type="molecule type" value="Genomic_DNA"/>
</dbReference>
<gene>
    <name evidence="1" type="ORF">RRG08_038321</name>
</gene>
<sequence length="132" mass="14481">MTVSSSSRQDNQERPLCTSSARCLDLLRVIPPWFQLSPARLSRGGNLVPSSYHLNHSPVCPACVGPGVGHVKAVYLRQANIIAHHSPVKHHLVRVCGHVLSASPHHPRVKTFRGTHDGSPAQFYWVPPSFPS</sequence>
<dbReference type="AlphaFoldDB" id="A0AAE1E1G8"/>